<gene>
    <name evidence="1" type="ORF">S03H2_30533</name>
</gene>
<organism evidence="1">
    <name type="scientific">marine sediment metagenome</name>
    <dbReference type="NCBI Taxonomy" id="412755"/>
    <lineage>
        <taxon>unclassified sequences</taxon>
        <taxon>metagenomes</taxon>
        <taxon>ecological metagenomes</taxon>
    </lineage>
</organism>
<comment type="caution">
    <text evidence="1">The sequence shown here is derived from an EMBL/GenBank/DDBJ whole genome shotgun (WGS) entry which is preliminary data.</text>
</comment>
<dbReference type="AlphaFoldDB" id="X1HIL3"/>
<name>X1HIL3_9ZZZZ</name>
<protein>
    <submittedName>
        <fullName evidence="1">Uncharacterized protein</fullName>
    </submittedName>
</protein>
<reference evidence="1" key="1">
    <citation type="journal article" date="2014" name="Front. Microbiol.">
        <title>High frequency of phylogenetically diverse reductive dehalogenase-homologous genes in deep subseafloor sedimentary metagenomes.</title>
        <authorList>
            <person name="Kawai M."/>
            <person name="Futagami T."/>
            <person name="Toyoda A."/>
            <person name="Takaki Y."/>
            <person name="Nishi S."/>
            <person name="Hori S."/>
            <person name="Arai W."/>
            <person name="Tsubouchi T."/>
            <person name="Morono Y."/>
            <person name="Uchiyama I."/>
            <person name="Ito T."/>
            <person name="Fujiyama A."/>
            <person name="Inagaki F."/>
            <person name="Takami H."/>
        </authorList>
    </citation>
    <scope>NUCLEOTIDE SEQUENCE</scope>
    <source>
        <strain evidence="1">Expedition CK06-06</strain>
    </source>
</reference>
<sequence length="41" mass="4545">MQRVGINVIHLGNLTETSGIHYTNPVTNFSGYTQVMGDIEH</sequence>
<evidence type="ECO:0000313" key="1">
    <source>
        <dbReference type="EMBL" id="GAH56900.1"/>
    </source>
</evidence>
<proteinExistence type="predicted"/>
<accession>X1HIL3</accession>
<dbReference type="EMBL" id="BARU01018472">
    <property type="protein sequence ID" value="GAH56900.1"/>
    <property type="molecule type" value="Genomic_DNA"/>
</dbReference>